<dbReference type="InterPro" id="IPR056693">
    <property type="entry name" value="DUF7791"/>
</dbReference>
<evidence type="ECO:0000313" key="5">
    <source>
        <dbReference type="Proteomes" id="UP000770015"/>
    </source>
</evidence>
<dbReference type="InterPro" id="IPR056884">
    <property type="entry name" value="NPHP3-like_N"/>
</dbReference>
<keyword evidence="5" id="KW-1185">Reference proteome</keyword>
<protein>
    <recommendedName>
        <fullName evidence="6">NACHT domain-containing protein</fullName>
    </recommendedName>
</protein>
<dbReference type="PANTHER" id="PTHR10039:SF5">
    <property type="entry name" value="NACHT DOMAIN-CONTAINING PROTEIN"/>
    <property type="match status" value="1"/>
</dbReference>
<keyword evidence="1" id="KW-0677">Repeat</keyword>
<comment type="caution">
    <text evidence="4">The sequence shown here is derived from an EMBL/GenBank/DDBJ whole genome shotgun (WGS) entry which is preliminary data.</text>
</comment>
<dbReference type="SUPFAM" id="SSF52540">
    <property type="entry name" value="P-loop containing nucleoside triphosphate hydrolases"/>
    <property type="match status" value="1"/>
</dbReference>
<accession>A0A9P8V986</accession>
<dbReference type="InterPro" id="IPR027417">
    <property type="entry name" value="P-loop_NTPase"/>
</dbReference>
<dbReference type="PANTHER" id="PTHR10039">
    <property type="entry name" value="AMELOGENIN"/>
    <property type="match status" value="1"/>
</dbReference>
<dbReference type="Pfam" id="PF24883">
    <property type="entry name" value="NPHP3_N"/>
    <property type="match status" value="1"/>
</dbReference>
<dbReference type="EMBL" id="JAGSXJ010000018">
    <property type="protein sequence ID" value="KAH6682297.1"/>
    <property type="molecule type" value="Genomic_DNA"/>
</dbReference>
<dbReference type="Pfam" id="PF25053">
    <property type="entry name" value="DUF7791"/>
    <property type="match status" value="1"/>
</dbReference>
<evidence type="ECO:0000259" key="2">
    <source>
        <dbReference type="Pfam" id="PF24883"/>
    </source>
</evidence>
<evidence type="ECO:0000259" key="3">
    <source>
        <dbReference type="Pfam" id="PF25053"/>
    </source>
</evidence>
<dbReference type="AlphaFoldDB" id="A0A9P8V986"/>
<dbReference type="Gene3D" id="3.40.50.300">
    <property type="entry name" value="P-loop containing nucleotide triphosphate hydrolases"/>
    <property type="match status" value="1"/>
</dbReference>
<name>A0A9P8V986_9PEZI</name>
<feature type="domain" description="Nephrocystin 3-like N-terminal" evidence="2">
    <location>
        <begin position="256"/>
        <end position="434"/>
    </location>
</feature>
<gene>
    <name evidence="4" type="ORF">F5X68DRAFT_242963</name>
</gene>
<evidence type="ECO:0000256" key="1">
    <source>
        <dbReference type="ARBA" id="ARBA00022737"/>
    </source>
</evidence>
<feature type="domain" description="DUF7791" evidence="3">
    <location>
        <begin position="541"/>
        <end position="669"/>
    </location>
</feature>
<evidence type="ECO:0000313" key="4">
    <source>
        <dbReference type="EMBL" id="KAH6682297.1"/>
    </source>
</evidence>
<feature type="non-terminal residue" evidence="4">
    <location>
        <position position="671"/>
    </location>
</feature>
<proteinExistence type="predicted"/>
<sequence>MDPATAIGVSSAVLTFVDFGVKIVRGAFHIYGATDSATEWQNPRDVAAKMHQLSRRMRVPTTQELSYDEEELCELAGKCQGLSQELAKLFGTILPKNSKSKRQCLWTSCREQFELHLTYANYLTGADMKASLQQLLDQQDASSRKLIQSTEDLKDCLKRIEEDHIKPLSPESLSQIQSAVQIQSEIIDAAVSSRILAGLAFSSMNSRYNGIEDAHGSTFRWFFEEGSDAPASDDLDDASGSDDGDHLHEAQAKAKDLFTNWLVKPNSGILHISGKLGSGKSTLMKFLVDHPETREGLRDWAGKHDLVFASFFFWKAGLPEQRSLPGLIRTLLHNSLQSNRTLIPLLLPDLWATTRKDGWLAQSPITLTDLQIREAFERLISSPRILEHQRFCFFIDGLDEYGGTSQMDHRDMVNMLNRWANTRPQQVKLCVSSREDNVYMNTFEAEKRIRIHELTENDMYEFVSSRLSHIFPAQDSRAAEAFAGDVVRRAQGIFLWVTLAVKEIRRRHENSDTGDLQAFLEYLPLDLEDLFRYIIFELIPREDRSMAHRTFSIAFNAQAQGVTPTLWELSFIKEYVKDPDFCIKCPRESVKTHGEAVRGLEPAMSWVRAWCRGLLEVGPVITDNDDGDDGDDGGDELSMPRSLRIEFSHRSISEFMTTKEMKAECRKWTTD</sequence>
<reference evidence="4" key="1">
    <citation type="journal article" date="2021" name="Nat. Commun.">
        <title>Genetic determinants of endophytism in the Arabidopsis root mycobiome.</title>
        <authorList>
            <person name="Mesny F."/>
            <person name="Miyauchi S."/>
            <person name="Thiergart T."/>
            <person name="Pickel B."/>
            <person name="Atanasova L."/>
            <person name="Karlsson M."/>
            <person name="Huettel B."/>
            <person name="Barry K.W."/>
            <person name="Haridas S."/>
            <person name="Chen C."/>
            <person name="Bauer D."/>
            <person name="Andreopoulos W."/>
            <person name="Pangilinan J."/>
            <person name="LaButti K."/>
            <person name="Riley R."/>
            <person name="Lipzen A."/>
            <person name="Clum A."/>
            <person name="Drula E."/>
            <person name="Henrissat B."/>
            <person name="Kohler A."/>
            <person name="Grigoriev I.V."/>
            <person name="Martin F.M."/>
            <person name="Hacquard S."/>
        </authorList>
    </citation>
    <scope>NUCLEOTIDE SEQUENCE</scope>
    <source>
        <strain evidence="4">MPI-SDFR-AT-0117</strain>
    </source>
</reference>
<organism evidence="4 5">
    <name type="scientific">Plectosphaerella plurivora</name>
    <dbReference type="NCBI Taxonomy" id="936078"/>
    <lineage>
        <taxon>Eukaryota</taxon>
        <taxon>Fungi</taxon>
        <taxon>Dikarya</taxon>
        <taxon>Ascomycota</taxon>
        <taxon>Pezizomycotina</taxon>
        <taxon>Sordariomycetes</taxon>
        <taxon>Hypocreomycetidae</taxon>
        <taxon>Glomerellales</taxon>
        <taxon>Plectosphaerellaceae</taxon>
        <taxon>Plectosphaerella</taxon>
    </lineage>
</organism>
<dbReference type="OrthoDB" id="443402at2759"/>
<evidence type="ECO:0008006" key="6">
    <source>
        <dbReference type="Google" id="ProtNLM"/>
    </source>
</evidence>
<dbReference type="Proteomes" id="UP000770015">
    <property type="component" value="Unassembled WGS sequence"/>
</dbReference>